<dbReference type="Pfam" id="PF00702">
    <property type="entry name" value="Hydrolase"/>
    <property type="match status" value="1"/>
</dbReference>
<dbReference type="InterPro" id="IPR006439">
    <property type="entry name" value="HAD-SF_hydro_IA"/>
</dbReference>
<reference evidence="1" key="1">
    <citation type="journal article" date="2022" name="G3 (Bethesda)">
        <title>High quality genome of the basidiomycete yeast Dioszegia hungarica PDD-24b-2 isolated from cloud water.</title>
        <authorList>
            <person name="Jarrige D."/>
            <person name="Haridas S."/>
            <person name="Bleykasten-Grosshans C."/>
            <person name="Joly M."/>
            <person name="Nadalig T."/>
            <person name="Sancelme M."/>
            <person name="Vuilleumier S."/>
            <person name="Grigoriev I.V."/>
            <person name="Amato P."/>
            <person name="Bringel F."/>
        </authorList>
    </citation>
    <scope>NUCLEOTIDE SEQUENCE</scope>
    <source>
        <strain evidence="1">PDD-24b-2</strain>
    </source>
</reference>
<dbReference type="GeneID" id="77728072"/>
<dbReference type="RefSeq" id="XP_052946948.1">
    <property type="nucleotide sequence ID" value="XM_053088867.1"/>
</dbReference>
<dbReference type="SUPFAM" id="SSF56784">
    <property type="entry name" value="HAD-like"/>
    <property type="match status" value="1"/>
</dbReference>
<dbReference type="Proteomes" id="UP001164286">
    <property type="component" value="Unassembled WGS sequence"/>
</dbReference>
<evidence type="ECO:0000313" key="1">
    <source>
        <dbReference type="EMBL" id="KAI9637171.1"/>
    </source>
</evidence>
<protein>
    <submittedName>
        <fullName evidence="1">HAD-like domain-containing protein</fullName>
    </submittedName>
</protein>
<dbReference type="EMBL" id="JAKWFO010000005">
    <property type="protein sequence ID" value="KAI9637171.1"/>
    <property type="molecule type" value="Genomic_DNA"/>
</dbReference>
<dbReference type="PANTHER" id="PTHR46191">
    <property type="match status" value="1"/>
</dbReference>
<accession>A0AA38LXA6</accession>
<gene>
    <name evidence="1" type="ORF">MKK02DRAFT_34195</name>
</gene>
<dbReference type="InterPro" id="IPR023214">
    <property type="entry name" value="HAD_sf"/>
</dbReference>
<dbReference type="InterPro" id="IPR051828">
    <property type="entry name" value="HAD-like_hydrolase_domain"/>
</dbReference>
<keyword evidence="2" id="KW-1185">Reference proteome</keyword>
<dbReference type="AlphaFoldDB" id="A0AA38LXA6"/>
<dbReference type="GO" id="GO:0016791">
    <property type="term" value="F:phosphatase activity"/>
    <property type="evidence" value="ECO:0007669"/>
    <property type="project" value="UniProtKB-ARBA"/>
</dbReference>
<comment type="caution">
    <text evidence="1">The sequence shown here is derived from an EMBL/GenBank/DDBJ whole genome shotgun (WGS) entry which is preliminary data.</text>
</comment>
<dbReference type="InterPro" id="IPR036412">
    <property type="entry name" value="HAD-like_sf"/>
</dbReference>
<proteinExistence type="predicted"/>
<dbReference type="PANTHER" id="PTHR46191:SF2">
    <property type="entry name" value="HALOACID DEHALOGENASE-LIKE HYDROLASE DOMAIN-CONTAINING PROTEIN 3"/>
    <property type="match status" value="1"/>
</dbReference>
<name>A0AA38LXA6_9TREE</name>
<sequence length="157" mass="17582">MSPEEWWTRLIRSCMAHAGASHEVEKLKAMGIKTSVVSNADPRILKTLDALHILPLLSYPPILSWDVENSKPDRRIYDHALESCGETDRKGVLMVGDELEADYRGARAAGVAARLIRRQGEWSDGAARASDESLEDVEVVRSLYDIIDHIEERNNVS</sequence>
<dbReference type="NCBIfam" id="TIGR01549">
    <property type="entry name" value="HAD-SF-IA-v1"/>
    <property type="match status" value="1"/>
</dbReference>
<organism evidence="1 2">
    <name type="scientific">Dioszegia hungarica</name>
    <dbReference type="NCBI Taxonomy" id="4972"/>
    <lineage>
        <taxon>Eukaryota</taxon>
        <taxon>Fungi</taxon>
        <taxon>Dikarya</taxon>
        <taxon>Basidiomycota</taxon>
        <taxon>Agaricomycotina</taxon>
        <taxon>Tremellomycetes</taxon>
        <taxon>Tremellales</taxon>
        <taxon>Bulleribasidiaceae</taxon>
        <taxon>Dioszegia</taxon>
    </lineage>
</organism>
<dbReference type="GO" id="GO:0005634">
    <property type="term" value="C:nucleus"/>
    <property type="evidence" value="ECO:0007669"/>
    <property type="project" value="TreeGrafter"/>
</dbReference>
<dbReference type="Gene3D" id="3.40.50.1000">
    <property type="entry name" value="HAD superfamily/HAD-like"/>
    <property type="match status" value="1"/>
</dbReference>
<evidence type="ECO:0000313" key="2">
    <source>
        <dbReference type="Proteomes" id="UP001164286"/>
    </source>
</evidence>